<dbReference type="PANTHER" id="PTHR42878:SF15">
    <property type="entry name" value="BACTERIOPHYTOCHROME"/>
    <property type="match status" value="1"/>
</dbReference>
<dbReference type="OrthoDB" id="981391at2"/>
<dbReference type="InterPro" id="IPR011990">
    <property type="entry name" value="TPR-like_helical_dom_sf"/>
</dbReference>
<feature type="coiled-coil region" evidence="6">
    <location>
        <begin position="423"/>
        <end position="487"/>
    </location>
</feature>
<evidence type="ECO:0000256" key="7">
    <source>
        <dbReference type="SAM" id="Phobius"/>
    </source>
</evidence>
<dbReference type="Proteomes" id="UP000233387">
    <property type="component" value="Unassembled WGS sequence"/>
</dbReference>
<dbReference type="InterPro" id="IPR019734">
    <property type="entry name" value="TPR_rpt"/>
</dbReference>
<dbReference type="InterPro" id="IPR004358">
    <property type="entry name" value="Sig_transdc_His_kin-like_C"/>
</dbReference>
<keyword evidence="7" id="KW-1133">Transmembrane helix</keyword>
<keyword evidence="3" id="KW-0597">Phosphoprotein</keyword>
<dbReference type="GO" id="GO:0000155">
    <property type="term" value="F:phosphorelay sensor kinase activity"/>
    <property type="evidence" value="ECO:0007669"/>
    <property type="project" value="InterPro"/>
</dbReference>
<keyword evidence="6" id="KW-0175">Coiled coil</keyword>
<dbReference type="InterPro" id="IPR003594">
    <property type="entry name" value="HATPase_dom"/>
</dbReference>
<dbReference type="InterPro" id="IPR003661">
    <property type="entry name" value="HisK_dim/P_dom"/>
</dbReference>
<evidence type="ECO:0000256" key="2">
    <source>
        <dbReference type="ARBA" id="ARBA00012438"/>
    </source>
</evidence>
<keyword evidence="10" id="KW-1185">Reference proteome</keyword>
<dbReference type="GO" id="GO:0007234">
    <property type="term" value="P:osmosensory signaling via phosphorelay pathway"/>
    <property type="evidence" value="ECO:0007669"/>
    <property type="project" value="TreeGrafter"/>
</dbReference>
<evidence type="ECO:0000256" key="5">
    <source>
        <dbReference type="ARBA" id="ARBA00022777"/>
    </source>
</evidence>
<evidence type="ECO:0000259" key="8">
    <source>
        <dbReference type="PROSITE" id="PS50109"/>
    </source>
</evidence>
<dbReference type="GO" id="GO:0000156">
    <property type="term" value="F:phosphorelay response regulator activity"/>
    <property type="evidence" value="ECO:0007669"/>
    <property type="project" value="TreeGrafter"/>
</dbReference>
<dbReference type="EC" id="2.7.13.3" evidence="2"/>
<keyword evidence="7" id="KW-0812">Transmembrane</keyword>
<dbReference type="SMART" id="SM00387">
    <property type="entry name" value="HATPase_c"/>
    <property type="match status" value="1"/>
</dbReference>
<dbReference type="SUPFAM" id="SSF47384">
    <property type="entry name" value="Homodimeric domain of signal transducing histidine kinase"/>
    <property type="match status" value="1"/>
</dbReference>
<dbReference type="SUPFAM" id="SSF48452">
    <property type="entry name" value="TPR-like"/>
    <property type="match status" value="2"/>
</dbReference>
<dbReference type="PROSITE" id="PS50109">
    <property type="entry name" value="HIS_KIN"/>
    <property type="match status" value="1"/>
</dbReference>
<dbReference type="Gene3D" id="1.25.40.10">
    <property type="entry name" value="Tetratricopeptide repeat domain"/>
    <property type="match status" value="2"/>
</dbReference>
<organism evidence="9 10">
    <name type="scientific">Raineya orbicola</name>
    <dbReference type="NCBI Taxonomy" id="2016530"/>
    <lineage>
        <taxon>Bacteria</taxon>
        <taxon>Pseudomonadati</taxon>
        <taxon>Bacteroidota</taxon>
        <taxon>Cytophagia</taxon>
        <taxon>Cytophagales</taxon>
        <taxon>Raineyaceae</taxon>
        <taxon>Raineya</taxon>
    </lineage>
</organism>
<dbReference type="Pfam" id="PF02518">
    <property type="entry name" value="HATPase_c"/>
    <property type="match status" value="1"/>
</dbReference>
<dbReference type="SMART" id="SM00388">
    <property type="entry name" value="HisKA"/>
    <property type="match status" value="1"/>
</dbReference>
<feature type="transmembrane region" description="Helical" evidence="7">
    <location>
        <begin position="391"/>
        <end position="412"/>
    </location>
</feature>
<evidence type="ECO:0000256" key="1">
    <source>
        <dbReference type="ARBA" id="ARBA00000085"/>
    </source>
</evidence>
<keyword evidence="5 9" id="KW-0418">Kinase</keyword>
<reference evidence="9 10" key="1">
    <citation type="submission" date="2017-06" db="EMBL/GenBank/DDBJ databases">
        <title>Raineya orbicola gen. nov., sp. nov. a slightly thermophilic bacterium of the phylum Bacteroidetes and the description of Raineyaceae fam. nov.</title>
        <authorList>
            <person name="Albuquerque L."/>
            <person name="Polonia A.R.M."/>
            <person name="Barroso C."/>
            <person name="Froufe H.J.C."/>
            <person name="Lage O."/>
            <person name="Lobo-Da-Cunha A."/>
            <person name="Egas C."/>
            <person name="Da Costa M.S."/>
        </authorList>
    </citation>
    <scope>NUCLEOTIDE SEQUENCE [LARGE SCALE GENOMIC DNA]</scope>
    <source>
        <strain evidence="9 10">SPSPC-11</strain>
    </source>
</reference>
<evidence type="ECO:0000256" key="3">
    <source>
        <dbReference type="ARBA" id="ARBA00022553"/>
    </source>
</evidence>
<proteinExistence type="predicted"/>
<keyword evidence="4" id="KW-0808">Transferase</keyword>
<dbReference type="GO" id="GO:0030295">
    <property type="term" value="F:protein kinase activator activity"/>
    <property type="evidence" value="ECO:0007669"/>
    <property type="project" value="TreeGrafter"/>
</dbReference>
<dbReference type="AlphaFoldDB" id="A0A2N3IC75"/>
<feature type="domain" description="Histidine kinase" evidence="8">
    <location>
        <begin position="501"/>
        <end position="712"/>
    </location>
</feature>
<accession>A0A2N3IC75</accession>
<evidence type="ECO:0000313" key="9">
    <source>
        <dbReference type="EMBL" id="PKQ67853.1"/>
    </source>
</evidence>
<protein>
    <recommendedName>
        <fullName evidence="2">histidine kinase</fullName>
        <ecNumber evidence="2">2.7.13.3</ecNumber>
    </recommendedName>
</protein>
<dbReference type="CDD" id="cd00075">
    <property type="entry name" value="HATPase"/>
    <property type="match status" value="1"/>
</dbReference>
<dbReference type="InterPro" id="IPR050351">
    <property type="entry name" value="BphY/WalK/GraS-like"/>
</dbReference>
<dbReference type="Gene3D" id="1.10.287.130">
    <property type="match status" value="1"/>
</dbReference>
<dbReference type="PRINTS" id="PR00344">
    <property type="entry name" value="BCTRLSENSOR"/>
</dbReference>
<name>A0A2N3IC75_9BACT</name>
<dbReference type="SUPFAM" id="SSF55874">
    <property type="entry name" value="ATPase domain of HSP90 chaperone/DNA topoisomerase II/histidine kinase"/>
    <property type="match status" value="1"/>
</dbReference>
<dbReference type="EMBL" id="NKXO01000029">
    <property type="protein sequence ID" value="PKQ67853.1"/>
    <property type="molecule type" value="Genomic_DNA"/>
</dbReference>
<gene>
    <name evidence="9" type="ORF">Rain11_1871</name>
</gene>
<dbReference type="SMART" id="SM00028">
    <property type="entry name" value="TPR"/>
    <property type="match status" value="4"/>
</dbReference>
<dbReference type="InterPro" id="IPR005467">
    <property type="entry name" value="His_kinase_dom"/>
</dbReference>
<dbReference type="Gene3D" id="3.30.565.10">
    <property type="entry name" value="Histidine kinase-like ATPase, C-terminal domain"/>
    <property type="match status" value="1"/>
</dbReference>
<comment type="catalytic activity">
    <reaction evidence="1">
        <text>ATP + protein L-histidine = ADP + protein N-phospho-L-histidine.</text>
        <dbReference type="EC" id="2.7.13.3"/>
    </reaction>
</comment>
<dbReference type="InterPro" id="IPR036097">
    <property type="entry name" value="HisK_dim/P_sf"/>
</dbReference>
<keyword evidence="7" id="KW-0472">Membrane</keyword>
<evidence type="ECO:0000256" key="4">
    <source>
        <dbReference type="ARBA" id="ARBA00022679"/>
    </source>
</evidence>
<dbReference type="PANTHER" id="PTHR42878">
    <property type="entry name" value="TWO-COMPONENT HISTIDINE KINASE"/>
    <property type="match status" value="1"/>
</dbReference>
<evidence type="ECO:0000256" key="6">
    <source>
        <dbReference type="SAM" id="Coils"/>
    </source>
</evidence>
<evidence type="ECO:0000313" key="10">
    <source>
        <dbReference type="Proteomes" id="UP000233387"/>
    </source>
</evidence>
<dbReference type="InterPro" id="IPR036890">
    <property type="entry name" value="HATPase_C_sf"/>
</dbReference>
<dbReference type="RefSeq" id="WP_133121561.1">
    <property type="nucleotide sequence ID" value="NZ_NKXO01000029.1"/>
</dbReference>
<sequence length="719" mass="84598">MKKLLFLWFLLTIFIHAFGQGIQNNSLFTQIPSLSQKNYRTHLQKVYEFLASQNRNFLENNATKILDISLQNPFWEVRIYTQILLAKALYHKNSQKSISIAIDAYSVAKARKLTFELAEASKLLAFIYNYAQDNEKTIRYALEASENYLKLDLYDEVTFLYYDIALTQYRLENYELALGYFLELIKNPNFEKLMPREQINTYNAIALCYKKLQNFSKAFEYLNKAMGKALKFKSGVWVGILQGNKGDVFFEQKLIDSARYYWKIDLDTCQKYSEWQNVASTLTFYAQSYEYEKNYTRAYQYYKEAEKILQKTNQPELIHKIRIYSGLANVLYYLDSIKLAFEYQRKAHLTQDSLERFQKTNQVLQSQLKFLLQNKEQNYLLEKKVNEQIDFWTRVGIVILFIIVLILGYLLLRQSRLNKVIALQKMRIEAKNEEISRQNIELAEKKQEVESQQQTIERVNEILERYTKNLEEEVEKRTQEIREKNTALLQTVSQLEQFSYILAHNVRAPIARLQGLLMCLDMGNISNPQNLKIFEFIQQSAKELDDTIKNLNTIIQIRKGANEIYEKVDLKRKVEKQRASVIEVGGILETDLQVRYVYAIKAYVESIFYNLISNAIKYRDIQRQLIVKVKTYQDDTFLYVEVEDNGIGIDLEKNKDKIFGFYKRFHANVDVEGKGIGLHIVKLQVEAMGGKIEVESELGKGTKFKMTFKKPVQIDWENV</sequence>
<comment type="caution">
    <text evidence="9">The sequence shown here is derived from an EMBL/GenBank/DDBJ whole genome shotgun (WGS) entry which is preliminary data.</text>
</comment>